<evidence type="ECO:0000256" key="3">
    <source>
        <dbReference type="ARBA" id="ARBA00023163"/>
    </source>
</evidence>
<dbReference type="InterPro" id="IPR008920">
    <property type="entry name" value="TF_FadR/GntR_C"/>
</dbReference>
<gene>
    <name evidence="5" type="ORF">FYJ80_06060</name>
</gene>
<dbReference type="Proteomes" id="UP000460549">
    <property type="component" value="Unassembled WGS sequence"/>
</dbReference>
<keyword evidence="3" id="KW-0804">Transcription</keyword>
<evidence type="ECO:0000259" key="4">
    <source>
        <dbReference type="PROSITE" id="PS50949"/>
    </source>
</evidence>
<dbReference type="GO" id="GO:0003700">
    <property type="term" value="F:DNA-binding transcription factor activity"/>
    <property type="evidence" value="ECO:0007669"/>
    <property type="project" value="InterPro"/>
</dbReference>
<dbReference type="SUPFAM" id="SSF48008">
    <property type="entry name" value="GntR ligand-binding domain-like"/>
    <property type="match status" value="1"/>
</dbReference>
<dbReference type="PANTHER" id="PTHR43537:SF5">
    <property type="entry name" value="UXU OPERON TRANSCRIPTIONAL REGULATOR"/>
    <property type="match status" value="1"/>
</dbReference>
<dbReference type="PROSITE" id="PS50949">
    <property type="entry name" value="HTH_GNTR"/>
    <property type="match status" value="1"/>
</dbReference>
<evidence type="ECO:0000256" key="1">
    <source>
        <dbReference type="ARBA" id="ARBA00023015"/>
    </source>
</evidence>
<dbReference type="AlphaFoldDB" id="A0A7X2PCJ4"/>
<evidence type="ECO:0000256" key="2">
    <source>
        <dbReference type="ARBA" id="ARBA00023125"/>
    </source>
</evidence>
<dbReference type="InterPro" id="IPR036390">
    <property type="entry name" value="WH_DNA-bd_sf"/>
</dbReference>
<comment type="caution">
    <text evidence="5">The sequence shown here is derived from an EMBL/GenBank/DDBJ whole genome shotgun (WGS) entry which is preliminary data.</text>
</comment>
<dbReference type="EMBL" id="VUNN01000010">
    <property type="protein sequence ID" value="MSU06343.1"/>
    <property type="molecule type" value="Genomic_DNA"/>
</dbReference>
<accession>A0A7X2PCJ4</accession>
<dbReference type="SUPFAM" id="SSF46785">
    <property type="entry name" value="Winged helix' DNA-binding domain"/>
    <property type="match status" value="1"/>
</dbReference>
<keyword evidence="2" id="KW-0238">DNA-binding</keyword>
<dbReference type="Gene3D" id="1.20.120.530">
    <property type="entry name" value="GntR ligand-binding domain-like"/>
    <property type="match status" value="1"/>
</dbReference>
<sequence length="225" mass="25785">MCTQNNLVLYSYNKIKEMIFTYKIAPGEVLSDYTLSGKLNISRTPIRQALLMLLSDGIVEKSNSSFNVVKLDRHFLDSLYEARLCLEPYIIKHNENIDLEKAEELIKKEENYIKGQNYVNALDIDLEFHNLLFATYDNSILSASYKSIYSRMKLANVISLASVNKKAADEYKQIISSLKVGDKEKASKLLTKSISKGYTQKIKALEKYGALIFEMIRGYYENSNK</sequence>
<evidence type="ECO:0000313" key="5">
    <source>
        <dbReference type="EMBL" id="MSU06343.1"/>
    </source>
</evidence>
<dbReference type="InterPro" id="IPR036388">
    <property type="entry name" value="WH-like_DNA-bd_sf"/>
</dbReference>
<dbReference type="RefSeq" id="WP_154425317.1">
    <property type="nucleotide sequence ID" value="NZ_VUNN01000010.1"/>
</dbReference>
<proteinExistence type="predicted"/>
<keyword evidence="1" id="KW-0805">Transcription regulation</keyword>
<dbReference type="Gene3D" id="1.10.10.10">
    <property type="entry name" value="Winged helix-like DNA-binding domain superfamily/Winged helix DNA-binding domain"/>
    <property type="match status" value="1"/>
</dbReference>
<dbReference type="Pfam" id="PF07729">
    <property type="entry name" value="FCD"/>
    <property type="match status" value="1"/>
</dbReference>
<organism evidence="5 6">
    <name type="scientific">Bullifex porci</name>
    <dbReference type="NCBI Taxonomy" id="2606638"/>
    <lineage>
        <taxon>Bacteria</taxon>
        <taxon>Pseudomonadati</taxon>
        <taxon>Spirochaetota</taxon>
        <taxon>Spirochaetia</taxon>
        <taxon>Spirochaetales</taxon>
        <taxon>Spirochaetaceae</taxon>
        <taxon>Bullifex</taxon>
    </lineage>
</organism>
<keyword evidence="6" id="KW-1185">Reference proteome</keyword>
<dbReference type="PANTHER" id="PTHR43537">
    <property type="entry name" value="TRANSCRIPTIONAL REGULATOR, GNTR FAMILY"/>
    <property type="match status" value="1"/>
</dbReference>
<protein>
    <submittedName>
        <fullName evidence="5">GntR family transcriptional regulator</fullName>
    </submittedName>
</protein>
<name>A0A7X2PCJ4_9SPIO</name>
<dbReference type="InterPro" id="IPR011711">
    <property type="entry name" value="GntR_C"/>
</dbReference>
<dbReference type="Pfam" id="PF00392">
    <property type="entry name" value="GntR"/>
    <property type="match status" value="1"/>
</dbReference>
<dbReference type="GO" id="GO:0003677">
    <property type="term" value="F:DNA binding"/>
    <property type="evidence" value="ECO:0007669"/>
    <property type="project" value="UniProtKB-KW"/>
</dbReference>
<dbReference type="InterPro" id="IPR000524">
    <property type="entry name" value="Tscrpt_reg_HTH_GntR"/>
</dbReference>
<evidence type="ECO:0000313" key="6">
    <source>
        <dbReference type="Proteomes" id="UP000460549"/>
    </source>
</evidence>
<feature type="domain" description="HTH gntR-type" evidence="4">
    <location>
        <begin position="5"/>
        <end position="72"/>
    </location>
</feature>
<reference evidence="5 6" key="1">
    <citation type="submission" date="2019-08" db="EMBL/GenBank/DDBJ databases">
        <title>In-depth cultivation of the pig gut microbiome towards novel bacterial diversity and tailored functional studies.</title>
        <authorList>
            <person name="Wylensek D."/>
            <person name="Hitch T.C.A."/>
            <person name="Clavel T."/>
        </authorList>
    </citation>
    <scope>NUCLEOTIDE SEQUENCE [LARGE SCALE GENOMIC DNA]</scope>
    <source>
        <strain evidence="5 6">NM-380-WT-3C1</strain>
    </source>
</reference>